<reference evidence="2" key="1">
    <citation type="submission" date="2014-03" db="EMBL/GenBank/DDBJ databases">
        <authorList>
            <person name="Saikia M."/>
            <person name="Chaudhari Y."/>
            <person name="Khan M."/>
            <person name="Devi D."/>
        </authorList>
    </citation>
    <scope>NUCLEOTIDE SEQUENCE</scope>
    <source>
        <strain evidence="2">A7</strain>
        <plasmid evidence="2">pLMA7</plasmid>
    </source>
</reference>
<gene>
    <name evidence="2" type="ORF">pLMA7_p00840</name>
</gene>
<evidence type="ECO:0000256" key="1">
    <source>
        <dbReference type="SAM" id="MobiDB-lite"/>
    </source>
</evidence>
<feature type="region of interest" description="Disordered" evidence="1">
    <location>
        <begin position="1"/>
        <end position="33"/>
    </location>
</feature>
<organism evidence="2">
    <name type="scientific">Micrococcus sp. A7</name>
    <dbReference type="NCBI Taxonomy" id="376418"/>
    <lineage>
        <taxon>Bacteria</taxon>
        <taxon>Bacillati</taxon>
        <taxon>Actinomycetota</taxon>
        <taxon>Actinomycetes</taxon>
        <taxon>Micrococcales</taxon>
        <taxon>Micrococcaceae</taxon>
        <taxon>Micrococcus</taxon>
    </lineage>
</organism>
<dbReference type="RefSeq" id="WP_157571223.1">
    <property type="nucleotide sequence ID" value="NZ_KJ599675.1"/>
</dbReference>
<sequence length="447" mass="46751">MCRAQGEAGCPHGRRCPPNATARDAALKRRRENRAIGQQIARWAKAEGKADELAELKRQRKPVNEIKEWAGQAGAPESVFARAAGPAKKGWEAAKTELRNDPKAPARRGPARGGAPAAAAAGGAGGVGGGGGAGGAGVAGGGGAGGGVAVAGAGGGAGAGAGRDHRTPTPTPGSASTGARGSEWSEWEDQCGEEEAARVALLVERQGRTAEERQLMRMDSAREGASVAGKGVNDIKRLVWDDGACGYFKPYDALNTGVAKSYGHDGRLQPTHEAAASQFAQALGPKYAALVPPVALVKYEGQWGSISYGVPGGPMRTKMNLMHMAEHHSDQASDLAFFDCLIGQVDRHGNNVLMDRRGLSAIDNGFAFTDGVGGVNASMFVDARSKLPQARATTREEKAVLARFLDSEDGLGLRGTIEDGRFHEVRRRARLMQSKGRILSLSNLYER</sequence>
<feature type="region of interest" description="Disordered" evidence="1">
    <location>
        <begin position="154"/>
        <end position="191"/>
    </location>
</feature>
<geneLocation type="plasmid" evidence="2">
    <name>pLMA7</name>
</geneLocation>
<proteinExistence type="predicted"/>
<feature type="compositionally biased region" description="Basic and acidic residues" evidence="1">
    <location>
        <begin position="89"/>
        <end position="104"/>
    </location>
</feature>
<name>A0A141AXT1_9MICC</name>
<accession>A0A141AXT1</accession>
<protein>
    <recommendedName>
        <fullName evidence="3">PI3K/PI4K catalytic domain-containing protein</fullName>
    </recommendedName>
</protein>
<evidence type="ECO:0000313" key="2">
    <source>
        <dbReference type="EMBL" id="AKA20917.1"/>
    </source>
</evidence>
<evidence type="ECO:0008006" key="3">
    <source>
        <dbReference type="Google" id="ProtNLM"/>
    </source>
</evidence>
<feature type="region of interest" description="Disordered" evidence="1">
    <location>
        <begin position="77"/>
        <end position="122"/>
    </location>
</feature>
<keyword evidence="2" id="KW-0614">Plasmid</keyword>
<dbReference type="EMBL" id="KJ599675">
    <property type="protein sequence ID" value="AKA20917.1"/>
    <property type="molecule type" value="Genomic_DNA"/>
</dbReference>
<dbReference type="AlphaFoldDB" id="A0A141AXT1"/>